<dbReference type="EMBL" id="ML978123">
    <property type="protein sequence ID" value="KAF2101645.1"/>
    <property type="molecule type" value="Genomic_DNA"/>
</dbReference>
<dbReference type="Gene3D" id="2.60.120.10">
    <property type="entry name" value="Jelly Rolls"/>
    <property type="match status" value="1"/>
</dbReference>
<feature type="domain" description="Cupin type-2" evidence="1">
    <location>
        <begin position="45"/>
        <end position="113"/>
    </location>
</feature>
<organism evidence="2 3">
    <name type="scientific">Rhizodiscina lignyota</name>
    <dbReference type="NCBI Taxonomy" id="1504668"/>
    <lineage>
        <taxon>Eukaryota</taxon>
        <taxon>Fungi</taxon>
        <taxon>Dikarya</taxon>
        <taxon>Ascomycota</taxon>
        <taxon>Pezizomycotina</taxon>
        <taxon>Dothideomycetes</taxon>
        <taxon>Pleosporomycetidae</taxon>
        <taxon>Aulographales</taxon>
        <taxon>Rhizodiscinaceae</taxon>
        <taxon>Rhizodiscina</taxon>
    </lineage>
</organism>
<evidence type="ECO:0000313" key="2">
    <source>
        <dbReference type="EMBL" id="KAF2101645.1"/>
    </source>
</evidence>
<keyword evidence="3" id="KW-1185">Reference proteome</keyword>
<evidence type="ECO:0000313" key="3">
    <source>
        <dbReference type="Proteomes" id="UP000799772"/>
    </source>
</evidence>
<dbReference type="Proteomes" id="UP000799772">
    <property type="component" value="Unassembled WGS sequence"/>
</dbReference>
<comment type="caution">
    <text evidence="2">The sequence shown here is derived from an EMBL/GenBank/DDBJ whole genome shotgun (WGS) entry which is preliminary data.</text>
</comment>
<dbReference type="OrthoDB" id="3765895at2759"/>
<reference evidence="2" key="1">
    <citation type="journal article" date="2020" name="Stud. Mycol.">
        <title>101 Dothideomycetes genomes: a test case for predicting lifestyles and emergence of pathogens.</title>
        <authorList>
            <person name="Haridas S."/>
            <person name="Albert R."/>
            <person name="Binder M."/>
            <person name="Bloem J."/>
            <person name="Labutti K."/>
            <person name="Salamov A."/>
            <person name="Andreopoulos B."/>
            <person name="Baker S."/>
            <person name="Barry K."/>
            <person name="Bills G."/>
            <person name="Bluhm B."/>
            <person name="Cannon C."/>
            <person name="Castanera R."/>
            <person name="Culley D."/>
            <person name="Daum C."/>
            <person name="Ezra D."/>
            <person name="Gonzalez J."/>
            <person name="Henrissat B."/>
            <person name="Kuo A."/>
            <person name="Liang C."/>
            <person name="Lipzen A."/>
            <person name="Lutzoni F."/>
            <person name="Magnuson J."/>
            <person name="Mondo S."/>
            <person name="Nolan M."/>
            <person name="Ohm R."/>
            <person name="Pangilinan J."/>
            <person name="Park H.-J."/>
            <person name="Ramirez L."/>
            <person name="Alfaro M."/>
            <person name="Sun H."/>
            <person name="Tritt A."/>
            <person name="Yoshinaga Y."/>
            <person name="Zwiers L.-H."/>
            <person name="Turgeon B."/>
            <person name="Goodwin S."/>
            <person name="Spatafora J."/>
            <person name="Crous P."/>
            <person name="Grigoriev I."/>
        </authorList>
    </citation>
    <scope>NUCLEOTIDE SEQUENCE</scope>
    <source>
        <strain evidence="2">CBS 133067</strain>
    </source>
</reference>
<dbReference type="SUPFAM" id="SSF51182">
    <property type="entry name" value="RmlC-like cupins"/>
    <property type="match status" value="1"/>
</dbReference>
<dbReference type="InterPro" id="IPR053146">
    <property type="entry name" value="QDO-like"/>
</dbReference>
<accession>A0A9P4IHG1</accession>
<gene>
    <name evidence="2" type="ORF">NA57DRAFT_73085</name>
</gene>
<dbReference type="Pfam" id="PF07883">
    <property type="entry name" value="Cupin_2"/>
    <property type="match status" value="1"/>
</dbReference>
<name>A0A9P4IHG1_9PEZI</name>
<dbReference type="InterPro" id="IPR014710">
    <property type="entry name" value="RmlC-like_jellyroll"/>
</dbReference>
<dbReference type="PANTHER" id="PTHR36440:SF1">
    <property type="entry name" value="PUTATIVE (AFU_ORTHOLOGUE AFUA_8G07350)-RELATED"/>
    <property type="match status" value="1"/>
</dbReference>
<sequence length="205" mass="23120">MSVTTYVPFGLSDPGKRTIRNPIFQDEVEFLEYANETGGKYCKARVTLRSGGGNPLHYHTAYVETFECEKGVLGVEHNGETKHLEAGEKVDVQIGNLHRFFNPSETETVIFLCSVTPADDGWEKLLHIVYGFARDGLVDKEGVPANLYHLLYLMKLGDTNLPGIGMWFLAQAAVLVHWHARWSGEEDRLLRKYYGTPATEDDKKK</sequence>
<evidence type="ECO:0000259" key="1">
    <source>
        <dbReference type="Pfam" id="PF07883"/>
    </source>
</evidence>
<dbReference type="PANTHER" id="PTHR36440">
    <property type="entry name" value="PUTATIVE (AFU_ORTHOLOGUE AFUA_8G07350)-RELATED"/>
    <property type="match status" value="1"/>
</dbReference>
<dbReference type="InterPro" id="IPR013096">
    <property type="entry name" value="Cupin_2"/>
</dbReference>
<protein>
    <recommendedName>
        <fullName evidence="1">Cupin type-2 domain-containing protein</fullName>
    </recommendedName>
</protein>
<dbReference type="InterPro" id="IPR011051">
    <property type="entry name" value="RmlC_Cupin_sf"/>
</dbReference>
<proteinExistence type="predicted"/>
<dbReference type="AlphaFoldDB" id="A0A9P4IHG1"/>